<dbReference type="AlphaFoldDB" id="A0AAP5BHP9"/>
<organism evidence="6 8">
    <name type="scientific">Paraburkholderia madseniana</name>
    <dbReference type="NCBI Taxonomy" id="2599607"/>
    <lineage>
        <taxon>Bacteria</taxon>
        <taxon>Pseudomonadati</taxon>
        <taxon>Pseudomonadota</taxon>
        <taxon>Betaproteobacteria</taxon>
        <taxon>Burkholderiales</taxon>
        <taxon>Burkholderiaceae</taxon>
        <taxon>Paraburkholderia</taxon>
    </lineage>
</organism>
<evidence type="ECO:0000259" key="4">
    <source>
        <dbReference type="PROSITE" id="PS51118"/>
    </source>
</evidence>
<protein>
    <submittedName>
        <fullName evidence="5">Helix-turn-helix domain-containing protein</fullName>
    </submittedName>
    <submittedName>
        <fullName evidence="6">Helix-turn-helix transcriptional regulator</fullName>
    </submittedName>
</protein>
<keyword evidence="3" id="KW-0804">Transcription</keyword>
<dbReference type="PROSITE" id="PS51118">
    <property type="entry name" value="HTH_HXLR"/>
    <property type="match status" value="1"/>
</dbReference>
<dbReference type="Pfam" id="PF01638">
    <property type="entry name" value="HxlR"/>
    <property type="match status" value="1"/>
</dbReference>
<dbReference type="InterPro" id="IPR036388">
    <property type="entry name" value="WH-like_DNA-bd_sf"/>
</dbReference>
<evidence type="ECO:0000313" key="5">
    <source>
        <dbReference type="EMBL" id="MCX4149950.1"/>
    </source>
</evidence>
<dbReference type="RefSeq" id="WP_266260746.1">
    <property type="nucleotide sequence ID" value="NZ_JAMXWF010000035.1"/>
</dbReference>
<evidence type="ECO:0000256" key="2">
    <source>
        <dbReference type="ARBA" id="ARBA00023125"/>
    </source>
</evidence>
<dbReference type="EMBL" id="JAMXWF010000035">
    <property type="protein sequence ID" value="MDQ6411768.1"/>
    <property type="molecule type" value="Genomic_DNA"/>
</dbReference>
<accession>A0AAP5BHP9</accession>
<dbReference type="InterPro" id="IPR036390">
    <property type="entry name" value="WH_DNA-bd_sf"/>
</dbReference>
<dbReference type="GO" id="GO:0003677">
    <property type="term" value="F:DNA binding"/>
    <property type="evidence" value="ECO:0007669"/>
    <property type="project" value="UniProtKB-KW"/>
</dbReference>
<reference evidence="6" key="1">
    <citation type="submission" date="2022-06" db="EMBL/GenBank/DDBJ databases">
        <title>PHB producers.</title>
        <authorList>
            <person name="Besaury L."/>
        </authorList>
    </citation>
    <scope>NUCLEOTIDE SEQUENCE</scope>
    <source>
        <strain evidence="6 7">SEWS6</strain>
    </source>
</reference>
<gene>
    <name evidence="6" type="ORF">NIE36_31955</name>
    <name evidence="5" type="ORF">OSB80_32020</name>
</gene>
<evidence type="ECO:0000313" key="6">
    <source>
        <dbReference type="EMBL" id="MDQ6411768.1"/>
    </source>
</evidence>
<dbReference type="Gene3D" id="1.10.10.10">
    <property type="entry name" value="Winged helix-like DNA-binding domain superfamily/Winged helix DNA-binding domain"/>
    <property type="match status" value="1"/>
</dbReference>
<evidence type="ECO:0000256" key="1">
    <source>
        <dbReference type="ARBA" id="ARBA00023015"/>
    </source>
</evidence>
<dbReference type="SUPFAM" id="SSF46785">
    <property type="entry name" value="Winged helix' DNA-binding domain"/>
    <property type="match status" value="1"/>
</dbReference>
<evidence type="ECO:0000313" key="7">
    <source>
        <dbReference type="Proteomes" id="UP001209412"/>
    </source>
</evidence>
<dbReference type="PANTHER" id="PTHR33204">
    <property type="entry name" value="TRANSCRIPTIONAL REGULATOR, MARR FAMILY"/>
    <property type="match status" value="1"/>
</dbReference>
<dbReference type="EMBL" id="JAPKHW010000035">
    <property type="protein sequence ID" value="MCX4149950.1"/>
    <property type="molecule type" value="Genomic_DNA"/>
</dbReference>
<sequence length="142" mass="16128">MSDTNNFVPVLEESHSNEKCREVHDILARIGDKWTVMVVGALSHGPVRYNQIRRSVEGISQRMLTLTLKGLEQDGLVIRTMYPTIPPRVDYELTDLGEKLIVPLEALYGWAIEHRPTILAAREEFAKKEQRGASTRACVRPM</sequence>
<dbReference type="InterPro" id="IPR002577">
    <property type="entry name" value="HTH_HxlR"/>
</dbReference>
<dbReference type="Proteomes" id="UP001209412">
    <property type="component" value="Unassembled WGS sequence"/>
</dbReference>
<keyword evidence="2" id="KW-0238">DNA-binding</keyword>
<name>A0AAP5BHP9_9BURK</name>
<evidence type="ECO:0000313" key="8">
    <source>
        <dbReference type="Proteomes" id="UP001242288"/>
    </source>
</evidence>
<feature type="domain" description="HTH hxlR-type" evidence="4">
    <location>
        <begin position="20"/>
        <end position="119"/>
    </location>
</feature>
<dbReference type="PANTHER" id="PTHR33204:SF39">
    <property type="entry name" value="TRANSCRIPTIONAL REGULATORY PROTEIN"/>
    <property type="match status" value="1"/>
</dbReference>
<dbReference type="Proteomes" id="UP001242288">
    <property type="component" value="Unassembled WGS sequence"/>
</dbReference>
<keyword evidence="7" id="KW-1185">Reference proteome</keyword>
<keyword evidence="1" id="KW-0805">Transcription regulation</keyword>
<proteinExistence type="predicted"/>
<comment type="caution">
    <text evidence="6">The sequence shown here is derived from an EMBL/GenBank/DDBJ whole genome shotgun (WGS) entry which is preliminary data.</text>
</comment>
<evidence type="ECO:0000256" key="3">
    <source>
        <dbReference type="ARBA" id="ARBA00023163"/>
    </source>
</evidence>